<gene>
    <name evidence="3" type="ORF">BJ991_000328</name>
</gene>
<reference evidence="3 4" key="1">
    <citation type="submission" date="2020-07" db="EMBL/GenBank/DDBJ databases">
        <title>Sequencing the genomes of 1000 actinobacteria strains.</title>
        <authorList>
            <person name="Klenk H.-P."/>
        </authorList>
    </citation>
    <scope>NUCLEOTIDE SEQUENCE [LARGE SCALE GENOMIC DNA]</scope>
    <source>
        <strain evidence="3 4">DSM 24662</strain>
    </source>
</reference>
<dbReference type="PANTHER" id="PTHR43943">
    <property type="entry name" value="DEHYDROGENASE/REDUCTASE (SDR FAMILY) MEMBER 4"/>
    <property type="match status" value="1"/>
</dbReference>
<dbReference type="CDD" id="cd05233">
    <property type="entry name" value="SDR_c"/>
    <property type="match status" value="1"/>
</dbReference>
<accession>A0A7Y9GKQ6</accession>
<proteinExistence type="inferred from homology"/>
<organism evidence="3 4">
    <name type="scientific">Microbacterium immunditiarum</name>
    <dbReference type="NCBI Taxonomy" id="337480"/>
    <lineage>
        <taxon>Bacteria</taxon>
        <taxon>Bacillati</taxon>
        <taxon>Actinomycetota</taxon>
        <taxon>Actinomycetes</taxon>
        <taxon>Micrococcales</taxon>
        <taxon>Microbacteriaceae</taxon>
        <taxon>Microbacterium</taxon>
    </lineage>
</organism>
<dbReference type="Proteomes" id="UP000576969">
    <property type="component" value="Unassembled WGS sequence"/>
</dbReference>
<keyword evidence="2" id="KW-0560">Oxidoreductase</keyword>
<dbReference type="InterPro" id="IPR036291">
    <property type="entry name" value="NAD(P)-bd_dom_sf"/>
</dbReference>
<dbReference type="Pfam" id="PF13561">
    <property type="entry name" value="adh_short_C2"/>
    <property type="match status" value="1"/>
</dbReference>
<evidence type="ECO:0000313" key="3">
    <source>
        <dbReference type="EMBL" id="NYE18300.1"/>
    </source>
</evidence>
<dbReference type="EMBL" id="JACCBV010000001">
    <property type="protein sequence ID" value="NYE18300.1"/>
    <property type="molecule type" value="Genomic_DNA"/>
</dbReference>
<keyword evidence="4" id="KW-1185">Reference proteome</keyword>
<evidence type="ECO:0000256" key="2">
    <source>
        <dbReference type="ARBA" id="ARBA00023002"/>
    </source>
</evidence>
<evidence type="ECO:0000313" key="4">
    <source>
        <dbReference type="Proteomes" id="UP000576969"/>
    </source>
</evidence>
<dbReference type="PANTHER" id="PTHR43943:SF17">
    <property type="entry name" value="3-PHENYLPROPIONATE-DIHYDRODIOL_CINNAMIC ACID-DIHYDRODIOL DEHYDROGENASE"/>
    <property type="match status" value="1"/>
</dbReference>
<dbReference type="SUPFAM" id="SSF51735">
    <property type="entry name" value="NAD(P)-binding Rossmann-fold domains"/>
    <property type="match status" value="1"/>
</dbReference>
<dbReference type="AlphaFoldDB" id="A0A7Y9GKQ6"/>
<comment type="similarity">
    <text evidence="1">Belongs to the short-chain dehydrogenases/reductases (SDR) family.</text>
</comment>
<dbReference type="RefSeq" id="WP_179486868.1">
    <property type="nucleotide sequence ID" value="NZ_JACCBV010000001.1"/>
</dbReference>
<sequence>MTDDTEWVTPVQDPLATQTEPWLTDKVAVVAGGGLSGPEGGVGFAMAWLYARNRAKVAILDNDPRAAERTVKALREAGTEAESYIVDLTNDAAVKTVVDSVYERFGRIDVVADSIGGAGIEGIFETSVEAWDFAMELNLKSAWYLLRHAQKHMTEGGAAVLISSGAAEGRGPGLPYSIAKAALEKLAQGAAGTLAPRRIRVNAVRVGMIWGAFAAKGMSEEQREIRRQNVAMGVEGNNWDIASAALFLTTDASRWVTGQVLAVDGGGFAMRFAGAAGQKKE</sequence>
<evidence type="ECO:0000256" key="1">
    <source>
        <dbReference type="ARBA" id="ARBA00006484"/>
    </source>
</evidence>
<dbReference type="PRINTS" id="PR00081">
    <property type="entry name" value="GDHRDH"/>
</dbReference>
<dbReference type="InterPro" id="IPR002347">
    <property type="entry name" value="SDR_fam"/>
</dbReference>
<comment type="caution">
    <text evidence="3">The sequence shown here is derived from an EMBL/GenBank/DDBJ whole genome shotgun (WGS) entry which is preliminary data.</text>
</comment>
<protein>
    <submittedName>
        <fullName evidence="3">NAD(P)-dependent dehydrogenase (Short-subunit alcohol dehydrogenase family)</fullName>
    </submittedName>
</protein>
<dbReference type="Gene3D" id="3.40.50.720">
    <property type="entry name" value="NAD(P)-binding Rossmann-like Domain"/>
    <property type="match status" value="1"/>
</dbReference>
<name>A0A7Y9GKQ6_9MICO</name>
<dbReference type="GO" id="GO:0016491">
    <property type="term" value="F:oxidoreductase activity"/>
    <property type="evidence" value="ECO:0007669"/>
    <property type="project" value="UniProtKB-KW"/>
</dbReference>